<reference evidence="1 2" key="1">
    <citation type="submission" date="2023-04" db="EMBL/GenBank/DDBJ databases">
        <title>A novel bacteria isolated from coastal sediment.</title>
        <authorList>
            <person name="Liu X.-J."/>
            <person name="Du Z.-J."/>
        </authorList>
    </citation>
    <scope>NUCLEOTIDE SEQUENCE [LARGE SCALE GENOMIC DNA]</scope>
    <source>
        <strain evidence="1 2">SDUM461004</strain>
    </source>
</reference>
<protein>
    <submittedName>
        <fullName evidence="1">NAD(+)--dinitrogen-reductase ADP-D-ribosyltransferase</fullName>
    </submittedName>
</protein>
<gene>
    <name evidence="1" type="ORF">QEH59_03270</name>
</gene>
<keyword evidence="2" id="KW-1185">Reference proteome</keyword>
<dbReference type="InterPro" id="IPR009953">
    <property type="entry name" value="DRA_trans"/>
</dbReference>
<dbReference type="Pfam" id="PF07357">
    <property type="entry name" value="DRAT"/>
    <property type="match status" value="1"/>
</dbReference>
<organism evidence="1 2">
    <name type="scientific">Thalassobacterium sedimentorum</name>
    <dbReference type="NCBI Taxonomy" id="3041258"/>
    <lineage>
        <taxon>Bacteria</taxon>
        <taxon>Pseudomonadati</taxon>
        <taxon>Verrucomicrobiota</taxon>
        <taxon>Opitutia</taxon>
        <taxon>Puniceicoccales</taxon>
        <taxon>Coraliomargaritaceae</taxon>
        <taxon>Thalassobacterium</taxon>
    </lineage>
</organism>
<dbReference type="RefSeq" id="WP_308983924.1">
    <property type="nucleotide sequence ID" value="NZ_JARXIC010000004.1"/>
</dbReference>
<evidence type="ECO:0000313" key="1">
    <source>
        <dbReference type="EMBL" id="MDQ8193429.1"/>
    </source>
</evidence>
<dbReference type="EMBL" id="JARXIC010000004">
    <property type="protein sequence ID" value="MDQ8193429.1"/>
    <property type="molecule type" value="Genomic_DNA"/>
</dbReference>
<sequence length="258" mass="29494">MNLCNLPAWAVASVSFNQAPTPLHIAGVRESNRRLFEKLDSIHAPSERAKVFHDYLCVKFALHHWKAFTGDSRSSLRNSYLRFLNGWGMDSNGIEGAVLKSWIQSRFGVSPTYHRGILKDEASGEEDNRYAYDRMRGRARTNAIDSQLDLLYEYCQYEQARRAPETTTLTLFRGTNDPEEHFVRRIQNKRHAIVRLNNLVSFTADRERAWEFGSTVWKTTVAIAKVVFFSSLLGGSVLCGEAEYLVIGGDYEVEELLY</sequence>
<comment type="caution">
    <text evidence="1">The sequence shown here is derived from an EMBL/GenBank/DDBJ whole genome shotgun (WGS) entry which is preliminary data.</text>
</comment>
<proteinExistence type="predicted"/>
<evidence type="ECO:0000313" key="2">
    <source>
        <dbReference type="Proteomes" id="UP001243717"/>
    </source>
</evidence>
<dbReference type="Proteomes" id="UP001243717">
    <property type="component" value="Unassembled WGS sequence"/>
</dbReference>
<name>A0ABU1AFU2_9BACT</name>
<accession>A0ABU1AFU2</accession>